<dbReference type="InterPro" id="IPR036490">
    <property type="entry name" value="ThsB_TIR-like_sf"/>
</dbReference>
<evidence type="ECO:0000313" key="2">
    <source>
        <dbReference type="EMBL" id="RAO21548.1"/>
    </source>
</evidence>
<dbReference type="SUPFAM" id="SSF52206">
    <property type="entry name" value="Hypothetical protein MTH538"/>
    <property type="match status" value="1"/>
</dbReference>
<dbReference type="RefSeq" id="WP_112735415.1">
    <property type="nucleotide sequence ID" value="NZ_PYAC01000007.1"/>
</dbReference>
<keyword evidence="3" id="KW-1185">Reference proteome</keyword>
<proteinExistence type="predicted"/>
<reference evidence="2 3" key="1">
    <citation type="submission" date="2018-03" db="EMBL/GenBank/DDBJ databases">
        <title>Defining the species Micromonospora saelicesensis and Micromonospora noduli under the framework of genomics.</title>
        <authorList>
            <person name="Riesco R."/>
            <person name="Trujillo M.E."/>
        </authorList>
    </citation>
    <scope>NUCLEOTIDE SEQUENCE [LARGE SCALE GENOMIC DNA]</scope>
    <source>
        <strain evidence="2 3">MED15</strain>
    </source>
</reference>
<organism evidence="2 3">
    <name type="scientific">Micromonospora noduli</name>
    <dbReference type="NCBI Taxonomy" id="709876"/>
    <lineage>
        <taxon>Bacteria</taxon>
        <taxon>Bacillati</taxon>
        <taxon>Actinomycetota</taxon>
        <taxon>Actinomycetes</taxon>
        <taxon>Micromonosporales</taxon>
        <taxon>Micromonosporaceae</taxon>
        <taxon>Micromonospora</taxon>
    </lineage>
</organism>
<evidence type="ECO:0000313" key="3">
    <source>
        <dbReference type="Proteomes" id="UP000249045"/>
    </source>
</evidence>
<accession>A0ABX9D5R6</accession>
<feature type="domain" description="Thoeris protein ThsB TIR-like" evidence="1">
    <location>
        <begin position="6"/>
        <end position="87"/>
    </location>
</feature>
<protein>
    <recommendedName>
        <fullName evidence="1">Thoeris protein ThsB TIR-like domain-containing protein</fullName>
    </recommendedName>
</protein>
<dbReference type="Proteomes" id="UP000249045">
    <property type="component" value="Unassembled WGS sequence"/>
</dbReference>
<dbReference type="InterPro" id="IPR015032">
    <property type="entry name" value="ThsB__TIR-like_domain"/>
</dbReference>
<dbReference type="EMBL" id="PYAC01000007">
    <property type="protein sequence ID" value="RAO21548.1"/>
    <property type="molecule type" value="Genomic_DNA"/>
</dbReference>
<sequence>MAKRAFISFDYDYDKFLKDALVGQAKNSDSPFEIHDWSIKVASSDWQKKARARIRASDVVPVICGLYTDLAVGVSKEIEIARAEGIPYFLLQGYKSGNGKRPASAKSTDKIYTWTWDNLKALIGGAR</sequence>
<comment type="caution">
    <text evidence="2">The sequence shown here is derived from an EMBL/GenBank/DDBJ whole genome shotgun (WGS) entry which is preliminary data.</text>
</comment>
<evidence type="ECO:0000259" key="1">
    <source>
        <dbReference type="Pfam" id="PF08937"/>
    </source>
</evidence>
<dbReference type="Pfam" id="PF08937">
    <property type="entry name" value="ThsB_TIR"/>
    <property type="match status" value="1"/>
</dbReference>
<gene>
    <name evidence="2" type="ORF">MED15_01996</name>
</gene>
<name>A0ABX9D5R6_9ACTN</name>